<keyword evidence="4" id="KW-0732">Signal</keyword>
<dbReference type="GO" id="GO:0004065">
    <property type="term" value="F:arylsulfatase activity"/>
    <property type="evidence" value="ECO:0007669"/>
    <property type="project" value="TreeGrafter"/>
</dbReference>
<dbReference type="AlphaFoldDB" id="A0A1G7X3I1"/>
<comment type="similarity">
    <text evidence="2">Belongs to the sulfatase family.</text>
</comment>
<evidence type="ECO:0000256" key="4">
    <source>
        <dbReference type="ARBA" id="ARBA00022729"/>
    </source>
</evidence>
<dbReference type="RefSeq" id="WP_091487842.1">
    <property type="nucleotide sequence ID" value="NZ_LT629692.1"/>
</dbReference>
<evidence type="ECO:0000256" key="1">
    <source>
        <dbReference type="ARBA" id="ARBA00001913"/>
    </source>
</evidence>
<dbReference type="GO" id="GO:0046872">
    <property type="term" value="F:metal ion binding"/>
    <property type="evidence" value="ECO:0007669"/>
    <property type="project" value="UniProtKB-KW"/>
</dbReference>
<evidence type="ECO:0000313" key="8">
    <source>
        <dbReference type="EMBL" id="SDG78753.1"/>
    </source>
</evidence>
<evidence type="ECO:0000256" key="3">
    <source>
        <dbReference type="ARBA" id="ARBA00022723"/>
    </source>
</evidence>
<feature type="domain" description="Sulfatase N-terminal" evidence="7">
    <location>
        <begin position="5"/>
        <end position="338"/>
    </location>
</feature>
<dbReference type="Gene3D" id="3.40.720.10">
    <property type="entry name" value="Alkaline Phosphatase, subunit A"/>
    <property type="match status" value="1"/>
</dbReference>
<evidence type="ECO:0000256" key="2">
    <source>
        <dbReference type="ARBA" id="ARBA00008779"/>
    </source>
</evidence>
<dbReference type="CDD" id="cd16142">
    <property type="entry name" value="ARS_like"/>
    <property type="match status" value="1"/>
</dbReference>
<gene>
    <name evidence="8" type="ORF">SAMN04489810_1292</name>
</gene>
<dbReference type="PANTHER" id="PTHR42693:SF42">
    <property type="entry name" value="ARYLSULFATASE G"/>
    <property type="match status" value="1"/>
</dbReference>
<organism evidence="8 9">
    <name type="scientific">Microbacterium pygmaeum</name>
    <dbReference type="NCBI Taxonomy" id="370764"/>
    <lineage>
        <taxon>Bacteria</taxon>
        <taxon>Bacillati</taxon>
        <taxon>Actinomycetota</taxon>
        <taxon>Actinomycetes</taxon>
        <taxon>Micrococcales</taxon>
        <taxon>Microbacteriaceae</taxon>
        <taxon>Microbacterium</taxon>
    </lineage>
</organism>
<dbReference type="OrthoDB" id="9777306at2"/>
<dbReference type="InterPro" id="IPR017850">
    <property type="entry name" value="Alkaline_phosphatase_core_sf"/>
</dbReference>
<evidence type="ECO:0000256" key="6">
    <source>
        <dbReference type="ARBA" id="ARBA00022837"/>
    </source>
</evidence>
<dbReference type="PANTHER" id="PTHR42693">
    <property type="entry name" value="ARYLSULFATASE FAMILY MEMBER"/>
    <property type="match status" value="1"/>
</dbReference>
<dbReference type="SUPFAM" id="SSF53649">
    <property type="entry name" value="Alkaline phosphatase-like"/>
    <property type="match status" value="1"/>
</dbReference>
<dbReference type="STRING" id="370764.SAMN04489810_1292"/>
<accession>A0A1G7X3I1</accession>
<reference evidence="8 9" key="1">
    <citation type="submission" date="2016-10" db="EMBL/GenBank/DDBJ databases">
        <authorList>
            <person name="de Groot N.N."/>
        </authorList>
    </citation>
    <scope>NUCLEOTIDE SEQUENCE [LARGE SCALE GENOMIC DNA]</scope>
    <source>
        <strain evidence="8 9">DSM 23142</strain>
    </source>
</reference>
<keyword evidence="6" id="KW-0106">Calcium</keyword>
<proteinExistence type="inferred from homology"/>
<comment type="cofactor">
    <cofactor evidence="1">
        <name>Ca(2+)</name>
        <dbReference type="ChEBI" id="CHEBI:29108"/>
    </cofactor>
</comment>
<evidence type="ECO:0000256" key="5">
    <source>
        <dbReference type="ARBA" id="ARBA00022801"/>
    </source>
</evidence>
<evidence type="ECO:0000313" key="9">
    <source>
        <dbReference type="Proteomes" id="UP000199009"/>
    </source>
</evidence>
<keyword evidence="5" id="KW-0378">Hydrolase</keyword>
<protein>
    <submittedName>
        <fullName evidence="8">Arylsulfatase</fullName>
    </submittedName>
</protein>
<dbReference type="InterPro" id="IPR050738">
    <property type="entry name" value="Sulfatase"/>
</dbReference>
<dbReference type="InterPro" id="IPR000917">
    <property type="entry name" value="Sulfatase_N"/>
</dbReference>
<dbReference type="Pfam" id="PF00884">
    <property type="entry name" value="Sulfatase"/>
    <property type="match status" value="1"/>
</dbReference>
<dbReference type="Proteomes" id="UP000199009">
    <property type="component" value="Chromosome I"/>
</dbReference>
<dbReference type="Gene3D" id="3.30.1120.10">
    <property type="match status" value="1"/>
</dbReference>
<keyword evidence="9" id="KW-1185">Reference proteome</keyword>
<dbReference type="EMBL" id="LT629692">
    <property type="protein sequence ID" value="SDG78753.1"/>
    <property type="molecule type" value="Genomic_DNA"/>
</dbReference>
<name>A0A1G7X3I1_9MICO</name>
<evidence type="ECO:0000259" key="7">
    <source>
        <dbReference type="Pfam" id="PF00884"/>
    </source>
</evidence>
<keyword evidence="3" id="KW-0479">Metal-binding</keyword>
<sequence length="493" mass="54724">MAEKPNIILFMSDDVGWGDLGCYGGGENRGAPTPNLDRLAAEGLQFMSFYGQPSCTPGRAAAITGRLPIRSGMTTVAFPGQGGGLPAPEWTLASVLKKADYDTCHIGKWHLGEADYAMPTAHGFDEMYNTTLYHLNAYTYTDKAYNPDFPFGDPVTMKMWGNVIGALEGKSGEEPHEVEKVDSSNIPLIDEKSTDIALDYIQDHANGENPFFLYLNTAKLHQPNLPHPDFEGASLAKSKYLDSLVELDHRVGQVVDKVRELGIAENTLIVWTTDNGAWQDVYPDCGYTPYRGTKGTDYEGGSRVPAIAWWPGSIEPGRRNSDIVGSLDLMATFASIAGLELPTEDREGEPTIFDSYDQTALLKGEGPSTRDHWFYMTETEMVPGAIRLGKWKAIWNVRDGWRGPASYTAIVPELFDLWQDPQERYDIFMNSFAEKTWQLPQMADRLLSVLPTYKKYPNRPIQTAGISYAMFEVDDAQVQEQIAKMLHGLTSTG</sequence>